<gene>
    <name evidence="2" type="ORF">CONLIGDRAFT_636792</name>
</gene>
<feature type="region of interest" description="Disordered" evidence="1">
    <location>
        <begin position="1"/>
        <end position="57"/>
    </location>
</feature>
<accession>A0A1J7IB27</accession>
<protein>
    <submittedName>
        <fullName evidence="2">Uncharacterized protein</fullName>
    </submittedName>
</protein>
<evidence type="ECO:0000256" key="1">
    <source>
        <dbReference type="SAM" id="MobiDB-lite"/>
    </source>
</evidence>
<keyword evidence="3" id="KW-1185">Reference proteome</keyword>
<organism evidence="2 3">
    <name type="scientific">Coniochaeta ligniaria NRRL 30616</name>
    <dbReference type="NCBI Taxonomy" id="1408157"/>
    <lineage>
        <taxon>Eukaryota</taxon>
        <taxon>Fungi</taxon>
        <taxon>Dikarya</taxon>
        <taxon>Ascomycota</taxon>
        <taxon>Pezizomycotina</taxon>
        <taxon>Sordariomycetes</taxon>
        <taxon>Sordariomycetidae</taxon>
        <taxon>Coniochaetales</taxon>
        <taxon>Coniochaetaceae</taxon>
        <taxon>Coniochaeta</taxon>
    </lineage>
</organism>
<reference evidence="2 3" key="1">
    <citation type="submission" date="2016-10" db="EMBL/GenBank/DDBJ databases">
        <title>Draft genome sequence of Coniochaeta ligniaria NRRL30616, a lignocellulolytic fungus for bioabatement of inhibitors in plant biomass hydrolysates.</title>
        <authorList>
            <consortium name="DOE Joint Genome Institute"/>
            <person name="Jimenez D.J."/>
            <person name="Hector R.E."/>
            <person name="Riley R."/>
            <person name="Sun H."/>
            <person name="Grigoriev I.V."/>
            <person name="Van Elsas J.D."/>
            <person name="Nichols N.N."/>
        </authorList>
    </citation>
    <scope>NUCLEOTIDE SEQUENCE [LARGE SCALE GENOMIC DNA]</scope>
    <source>
        <strain evidence="2 3">NRRL 30616</strain>
    </source>
</reference>
<evidence type="ECO:0000313" key="3">
    <source>
        <dbReference type="Proteomes" id="UP000182658"/>
    </source>
</evidence>
<evidence type="ECO:0000313" key="2">
    <source>
        <dbReference type="EMBL" id="OIW24662.1"/>
    </source>
</evidence>
<dbReference type="Proteomes" id="UP000182658">
    <property type="component" value="Unassembled WGS sequence"/>
</dbReference>
<dbReference type="OrthoDB" id="5096252at2759"/>
<name>A0A1J7IB27_9PEZI</name>
<feature type="compositionally biased region" description="Low complexity" evidence="1">
    <location>
        <begin position="1"/>
        <end position="14"/>
    </location>
</feature>
<dbReference type="InParanoid" id="A0A1J7IB27"/>
<proteinExistence type="predicted"/>
<dbReference type="AlphaFoldDB" id="A0A1J7IB27"/>
<sequence>MRPFPRRSSTSRNANPPPNSRPSQKQGPRPNPQSPPSTTSPRPDDGGTGKQMNQTFAITMMASPVNPLPFMLPIPIGVAMLLGPSANKRP</sequence>
<dbReference type="EMBL" id="KV875103">
    <property type="protein sequence ID" value="OIW24662.1"/>
    <property type="molecule type" value="Genomic_DNA"/>
</dbReference>